<dbReference type="KEGG" id="emi:Emin_1324"/>
<evidence type="ECO:0000256" key="3">
    <source>
        <dbReference type="ARBA" id="ARBA00022692"/>
    </source>
</evidence>
<evidence type="ECO:0000256" key="8">
    <source>
        <dbReference type="SAM" id="SignalP"/>
    </source>
</evidence>
<evidence type="ECO:0008006" key="13">
    <source>
        <dbReference type="Google" id="ProtNLM"/>
    </source>
</evidence>
<keyword evidence="3" id="KW-0812">Transmembrane</keyword>
<evidence type="ECO:0000256" key="4">
    <source>
        <dbReference type="ARBA" id="ARBA00022729"/>
    </source>
</evidence>
<dbReference type="Pfam" id="PF04575">
    <property type="entry name" value="SlipAM"/>
    <property type="match status" value="1"/>
</dbReference>
<keyword evidence="12" id="KW-1185">Reference proteome</keyword>
<gene>
    <name evidence="11" type="ordered locus">Emin_1324</name>
</gene>
<keyword evidence="2" id="KW-1134">Transmembrane beta strand</keyword>
<dbReference type="InterPro" id="IPR011990">
    <property type="entry name" value="TPR-like_helical_dom_sf"/>
</dbReference>
<dbReference type="InterPro" id="IPR007655">
    <property type="entry name" value="Slam_C"/>
</dbReference>
<keyword evidence="5" id="KW-0472">Membrane</keyword>
<name>B2KEC8_ELUMP</name>
<dbReference type="EMBL" id="CP001055">
    <property type="protein sequence ID" value="ACC98874.1"/>
    <property type="molecule type" value="Genomic_DNA"/>
</dbReference>
<organism evidence="11 12">
    <name type="scientific">Elusimicrobium minutum (strain Pei191)</name>
    <dbReference type="NCBI Taxonomy" id="445932"/>
    <lineage>
        <taxon>Bacteria</taxon>
        <taxon>Pseudomonadati</taxon>
        <taxon>Elusimicrobiota</taxon>
        <taxon>Elusimicrobia</taxon>
        <taxon>Elusimicrobiales</taxon>
        <taxon>Elusimicrobiaceae</taxon>
        <taxon>Elusimicrobium</taxon>
    </lineage>
</organism>
<dbReference type="GO" id="GO:0009279">
    <property type="term" value="C:cell outer membrane"/>
    <property type="evidence" value="ECO:0007669"/>
    <property type="project" value="UniProtKB-SubCell"/>
</dbReference>
<dbReference type="OrthoDB" id="6116449at2"/>
<evidence type="ECO:0000256" key="2">
    <source>
        <dbReference type="ARBA" id="ARBA00022452"/>
    </source>
</evidence>
<accession>B2KEC8</accession>
<dbReference type="RefSeq" id="WP_012415489.1">
    <property type="nucleotide sequence ID" value="NC_010644.1"/>
</dbReference>
<feature type="chain" id="PRO_5002780115" description="DUF560 domain-containing protein" evidence="8">
    <location>
        <begin position="27"/>
        <end position="457"/>
    </location>
</feature>
<evidence type="ECO:0000256" key="5">
    <source>
        <dbReference type="ARBA" id="ARBA00023136"/>
    </source>
</evidence>
<dbReference type="AlphaFoldDB" id="B2KEC8"/>
<dbReference type="Proteomes" id="UP000001029">
    <property type="component" value="Chromosome"/>
</dbReference>
<evidence type="ECO:0000256" key="1">
    <source>
        <dbReference type="ARBA" id="ARBA00004571"/>
    </source>
</evidence>
<evidence type="ECO:0000259" key="9">
    <source>
        <dbReference type="Pfam" id="PF04575"/>
    </source>
</evidence>
<dbReference type="Pfam" id="PF24575">
    <property type="entry name" value="TPR_Slam"/>
    <property type="match status" value="1"/>
</dbReference>
<evidence type="ECO:0000313" key="12">
    <source>
        <dbReference type="Proteomes" id="UP000001029"/>
    </source>
</evidence>
<feature type="domain" description="Surface lipoprotein assembly modifier N-terminal TPR repeats region" evidence="10">
    <location>
        <begin position="51"/>
        <end position="131"/>
    </location>
</feature>
<keyword evidence="4 8" id="KW-0732">Signal</keyword>
<evidence type="ECO:0000256" key="6">
    <source>
        <dbReference type="ARBA" id="ARBA00023237"/>
    </source>
</evidence>
<proteinExistence type="inferred from homology"/>
<sequence length="457" mass="52861">MFPGKKTKKRLFTALFCFFLLTTARAQYLFDDPVYLMDRNIEKAEELVSAKKTEEAVTLLLELFPKVFNNEQKTQIEFLLGMASMQKRDFATAEWIFRRILRNQPSLSRVRLELALLYFETGRNEKADYHFRLVWASRDLPLEVKQKIGYFLYQIRYRKRWDYYLNLGIAPTNNINNVSGAQIECIEVDFGGWIIPMCRELEKKRSSIGLSGYAGIENYLRLNRSLRLKSTLSGGISDFAGKEFDIYSLSFSTGPLYNFKRGSAGAYASAERVWYGGKGFLNSYGPIADFSYDLTRRLGIGLSGALKKNEYEQDIHKHFDGHSVLVMPSLYIGINSKTYIILKPSANFIRTENRWTDRDIYRYGVGLGTELPLGISLYAEPFYSSSKTKRGWIQDFSYEIKKRIENSYGIDVRLLNRQINILGFTPTFNYSFNKTTSNIRNGGFEKHTFELGITNRF</sequence>
<protein>
    <recommendedName>
        <fullName evidence="13">DUF560 domain-containing protein</fullName>
    </recommendedName>
</protein>
<dbReference type="SUPFAM" id="SSF48452">
    <property type="entry name" value="TPR-like"/>
    <property type="match status" value="1"/>
</dbReference>
<dbReference type="HOGENOM" id="CLU_598175_0_0_0"/>
<comment type="similarity">
    <text evidence="7">Belongs to the Slam family.</text>
</comment>
<dbReference type="Gene3D" id="1.25.40.10">
    <property type="entry name" value="Tetratricopeptide repeat domain"/>
    <property type="match status" value="1"/>
</dbReference>
<dbReference type="InterPro" id="IPR057556">
    <property type="entry name" value="TPR_Slam"/>
</dbReference>
<keyword evidence="6" id="KW-0998">Cell outer membrane</keyword>
<dbReference type="STRING" id="445932.Emin_1324"/>
<comment type="subcellular location">
    <subcellularLocation>
        <location evidence="1">Cell outer membrane</location>
        <topology evidence="1">Multi-pass membrane protein</topology>
    </subcellularLocation>
</comment>
<feature type="signal peptide" evidence="8">
    <location>
        <begin position="1"/>
        <end position="26"/>
    </location>
</feature>
<feature type="domain" description="Surface lipoprotein assembly modifier C-terminal" evidence="9">
    <location>
        <begin position="161"/>
        <end position="440"/>
    </location>
</feature>
<evidence type="ECO:0000313" key="11">
    <source>
        <dbReference type="EMBL" id="ACC98874.1"/>
    </source>
</evidence>
<reference evidence="11 12" key="1">
    <citation type="journal article" date="2009" name="Appl. Environ. Microbiol.">
        <title>Genomic analysis of 'Elusimicrobium minutum,' the first cultivated representative of the phylum 'Elusimicrobia' (formerly termite group 1).</title>
        <authorList>
            <person name="Herlemann D.P.R."/>
            <person name="Geissinger O."/>
            <person name="Ikeda-Ohtsubo W."/>
            <person name="Kunin V."/>
            <person name="Sun H."/>
            <person name="Lapidus A."/>
            <person name="Hugenholtz P."/>
            <person name="Brune A."/>
        </authorList>
    </citation>
    <scope>NUCLEOTIDE SEQUENCE [LARGE SCALE GENOMIC DNA]</scope>
    <source>
        <strain evidence="11 12">Pei191</strain>
    </source>
</reference>
<evidence type="ECO:0000256" key="7">
    <source>
        <dbReference type="ARBA" id="ARBA00023609"/>
    </source>
</evidence>
<evidence type="ECO:0000259" key="10">
    <source>
        <dbReference type="Pfam" id="PF24575"/>
    </source>
</evidence>